<organism evidence="1 2">
    <name type="scientific">Microvirga tunisiensis</name>
    <dbReference type="NCBI Taxonomy" id="2108360"/>
    <lineage>
        <taxon>Bacteria</taxon>
        <taxon>Pseudomonadati</taxon>
        <taxon>Pseudomonadota</taxon>
        <taxon>Alphaproteobacteria</taxon>
        <taxon>Hyphomicrobiales</taxon>
        <taxon>Methylobacteriaceae</taxon>
        <taxon>Microvirga</taxon>
    </lineage>
</organism>
<dbReference type="EMBL" id="VOSK01000092">
    <property type="protein sequence ID" value="MPR27488.1"/>
    <property type="molecule type" value="Genomic_DNA"/>
</dbReference>
<dbReference type="AlphaFoldDB" id="A0A5N7MKW5"/>
<dbReference type="RefSeq" id="WP_152713796.1">
    <property type="nucleotide sequence ID" value="NZ_VOSJ01000092.1"/>
</dbReference>
<comment type="caution">
    <text evidence="1">The sequence shown here is derived from an EMBL/GenBank/DDBJ whole genome shotgun (WGS) entry which is preliminary data.</text>
</comment>
<keyword evidence="2" id="KW-1185">Reference proteome</keyword>
<sequence length="86" mass="9517">MQELTARRVSGCNSKAEGLCDGVPYNTELANINGVSIHFWLGDKDASLLPGLIDTAQRHRDIVYATYSISDAPPAFWTHNDMVRHS</sequence>
<accession>A0A5N7MKW5</accession>
<dbReference type="Proteomes" id="UP000403266">
    <property type="component" value="Unassembled WGS sequence"/>
</dbReference>
<evidence type="ECO:0000313" key="1">
    <source>
        <dbReference type="EMBL" id="MPR27488.1"/>
    </source>
</evidence>
<protein>
    <submittedName>
        <fullName evidence="1">Uncharacterized protein</fullName>
    </submittedName>
</protein>
<reference evidence="1 2" key="1">
    <citation type="journal article" date="2019" name="Syst. Appl. Microbiol.">
        <title>Microvirga tunisiensis sp. nov., a root nodule symbiotic bacterium isolated from Lupinus micranthus and L. luteus grown in Northern Tunisia.</title>
        <authorList>
            <person name="Msaddak A."/>
            <person name="Rejili M."/>
            <person name="Duran D."/>
            <person name="Mars M."/>
            <person name="Palacios J.M."/>
            <person name="Ruiz-Argueso T."/>
            <person name="Rey L."/>
            <person name="Imperial J."/>
        </authorList>
    </citation>
    <scope>NUCLEOTIDE SEQUENCE [LARGE SCALE GENOMIC DNA]</scope>
    <source>
        <strain evidence="1 2">Lmie10</strain>
    </source>
</reference>
<gene>
    <name evidence="1" type="ORF">FS320_20460</name>
</gene>
<evidence type="ECO:0000313" key="2">
    <source>
        <dbReference type="Proteomes" id="UP000403266"/>
    </source>
</evidence>
<proteinExistence type="predicted"/>
<name>A0A5N7MKW5_9HYPH</name>